<evidence type="ECO:0000256" key="2">
    <source>
        <dbReference type="ARBA" id="ARBA00008814"/>
    </source>
</evidence>
<dbReference type="GO" id="GO:1901678">
    <property type="term" value="P:iron coordination entity transport"/>
    <property type="evidence" value="ECO:0007669"/>
    <property type="project" value="UniProtKB-ARBA"/>
</dbReference>
<dbReference type="Gene3D" id="3.40.50.1980">
    <property type="entry name" value="Nitrogenase molybdenum iron protein domain"/>
    <property type="match status" value="2"/>
</dbReference>
<evidence type="ECO:0000313" key="7">
    <source>
        <dbReference type="EMBL" id="NYE71482.1"/>
    </source>
</evidence>
<feature type="signal peptide" evidence="5">
    <location>
        <begin position="1"/>
        <end position="27"/>
    </location>
</feature>
<dbReference type="InterPro" id="IPR051313">
    <property type="entry name" value="Bact_iron-sidero_bind"/>
</dbReference>
<reference evidence="7 8" key="1">
    <citation type="submission" date="2020-07" db="EMBL/GenBank/DDBJ databases">
        <title>Sequencing the genomes of 1000 actinobacteria strains.</title>
        <authorList>
            <person name="Klenk H.-P."/>
        </authorList>
    </citation>
    <scope>NUCLEOTIDE SEQUENCE [LARGE SCALE GENOMIC DNA]</scope>
    <source>
        <strain evidence="7 8">DSM 22083</strain>
    </source>
</reference>
<dbReference type="PANTHER" id="PTHR30532">
    <property type="entry name" value="IRON III DICITRATE-BINDING PERIPLASMIC PROTEIN"/>
    <property type="match status" value="1"/>
</dbReference>
<dbReference type="Proteomes" id="UP000569914">
    <property type="component" value="Unassembled WGS sequence"/>
</dbReference>
<comment type="subcellular location">
    <subcellularLocation>
        <location evidence="1">Cell envelope</location>
    </subcellularLocation>
</comment>
<dbReference type="EMBL" id="JACCBU010000001">
    <property type="protein sequence ID" value="NYE71482.1"/>
    <property type="molecule type" value="Genomic_DNA"/>
</dbReference>
<dbReference type="SUPFAM" id="SSF53807">
    <property type="entry name" value="Helical backbone' metal receptor"/>
    <property type="match status" value="1"/>
</dbReference>
<dbReference type="PANTHER" id="PTHR30532:SF24">
    <property type="entry name" value="FERRIC ENTEROBACTIN-BINDING PERIPLASMIC PROTEIN FEPB"/>
    <property type="match status" value="1"/>
</dbReference>
<dbReference type="PROSITE" id="PS51318">
    <property type="entry name" value="TAT"/>
    <property type="match status" value="1"/>
</dbReference>
<feature type="domain" description="Fe/B12 periplasmic-binding" evidence="6">
    <location>
        <begin position="66"/>
        <end position="336"/>
    </location>
</feature>
<evidence type="ECO:0000256" key="4">
    <source>
        <dbReference type="ARBA" id="ARBA00022729"/>
    </source>
</evidence>
<organism evidence="7 8">
    <name type="scientific">Microlunatus parietis</name>
    <dbReference type="NCBI Taxonomy" id="682979"/>
    <lineage>
        <taxon>Bacteria</taxon>
        <taxon>Bacillati</taxon>
        <taxon>Actinomycetota</taxon>
        <taxon>Actinomycetes</taxon>
        <taxon>Propionibacteriales</taxon>
        <taxon>Propionibacteriaceae</taxon>
        <taxon>Microlunatus</taxon>
    </lineage>
</organism>
<dbReference type="GO" id="GO:0030288">
    <property type="term" value="C:outer membrane-bounded periplasmic space"/>
    <property type="evidence" value="ECO:0007669"/>
    <property type="project" value="TreeGrafter"/>
</dbReference>
<keyword evidence="4 5" id="KW-0732">Signal</keyword>
<comment type="caution">
    <text evidence="7">The sequence shown here is derived from an EMBL/GenBank/DDBJ whole genome shotgun (WGS) entry which is preliminary data.</text>
</comment>
<evidence type="ECO:0000256" key="1">
    <source>
        <dbReference type="ARBA" id="ARBA00004196"/>
    </source>
</evidence>
<dbReference type="Pfam" id="PF01497">
    <property type="entry name" value="Peripla_BP_2"/>
    <property type="match status" value="1"/>
</dbReference>
<evidence type="ECO:0000256" key="3">
    <source>
        <dbReference type="ARBA" id="ARBA00022448"/>
    </source>
</evidence>
<dbReference type="AlphaFoldDB" id="A0A7Y9I736"/>
<protein>
    <submittedName>
        <fullName evidence="7">Iron complex transport system substrate-binding protein</fullName>
    </submittedName>
</protein>
<dbReference type="RefSeq" id="WP_179751650.1">
    <property type="nucleotide sequence ID" value="NZ_JACCBU010000001.1"/>
</dbReference>
<accession>A0A7Y9I736</accession>
<feature type="chain" id="PRO_5039153693" evidence="5">
    <location>
        <begin position="28"/>
        <end position="336"/>
    </location>
</feature>
<dbReference type="InterPro" id="IPR006311">
    <property type="entry name" value="TAT_signal"/>
</dbReference>
<proteinExistence type="inferred from homology"/>
<evidence type="ECO:0000313" key="8">
    <source>
        <dbReference type="Proteomes" id="UP000569914"/>
    </source>
</evidence>
<gene>
    <name evidence="7" type="ORF">BKA15_002811</name>
</gene>
<keyword evidence="8" id="KW-1185">Reference proteome</keyword>
<sequence length="336" mass="36535">MSLTYSGFSRRRALGLIAAAAAAPVIAGCQSVAPATPAGSGAPAAGFPVTIEHARGTTTLETPPAKIITVGFTDHEFFLALGVRPIGVRAWFGEEIDHTWPWIKPAWGDTEVTYIGSQDLEYEKIAELAPDVIVGLYAELEEDVYTKLSAIAPTVAEDPDSAPYTTDRAVMFRNAAKIIGKSAEADRILAGLDERFATVRKEHPEFAEQTAAVVDPGQQTFYAFGKDDPRGRFLSDLGYRTPDDVNKIIGDKFGAEISPERIDVLDLDRLLLLADADTRKWLAANKLYQQLAVTREKRTLEIPYYEEPFAGAAMAYNTPLSVPYALDNLVPQLAGS</sequence>
<name>A0A7Y9I736_9ACTN</name>
<keyword evidence="3" id="KW-0813">Transport</keyword>
<comment type="similarity">
    <text evidence="2">Belongs to the bacterial solute-binding protein 8 family.</text>
</comment>
<evidence type="ECO:0000259" key="6">
    <source>
        <dbReference type="PROSITE" id="PS50983"/>
    </source>
</evidence>
<evidence type="ECO:0000256" key="5">
    <source>
        <dbReference type="SAM" id="SignalP"/>
    </source>
</evidence>
<dbReference type="InterPro" id="IPR002491">
    <property type="entry name" value="ABC_transptr_periplasmic_BD"/>
</dbReference>
<dbReference type="PROSITE" id="PS50983">
    <property type="entry name" value="FE_B12_PBP"/>
    <property type="match status" value="1"/>
</dbReference>